<organism evidence="3 4">
    <name type="scientific">Desulfovibrio gilichinskyi</name>
    <dbReference type="NCBI Taxonomy" id="1519643"/>
    <lineage>
        <taxon>Bacteria</taxon>
        <taxon>Pseudomonadati</taxon>
        <taxon>Thermodesulfobacteriota</taxon>
        <taxon>Desulfovibrionia</taxon>
        <taxon>Desulfovibrionales</taxon>
        <taxon>Desulfovibrionaceae</taxon>
        <taxon>Desulfovibrio</taxon>
    </lineage>
</organism>
<dbReference type="SMART" id="SM00463">
    <property type="entry name" value="SMR"/>
    <property type="match status" value="1"/>
</dbReference>
<dbReference type="PANTHER" id="PTHR35562">
    <property type="entry name" value="DNA ENDONUCLEASE SMRA-RELATED"/>
    <property type="match status" value="1"/>
</dbReference>
<name>A0A1X7CBB3_9BACT</name>
<feature type="domain" description="Smr" evidence="2">
    <location>
        <begin position="149"/>
        <end position="233"/>
    </location>
</feature>
<dbReference type="EMBL" id="FWZU01000001">
    <property type="protein sequence ID" value="SME92937.1"/>
    <property type="molecule type" value="Genomic_DNA"/>
</dbReference>
<keyword evidence="3" id="KW-0540">Nuclease</keyword>
<dbReference type="RefSeq" id="WP_085097991.1">
    <property type="nucleotide sequence ID" value="NZ_FWZU01000001.1"/>
</dbReference>
<evidence type="ECO:0000259" key="2">
    <source>
        <dbReference type="PROSITE" id="PS50828"/>
    </source>
</evidence>
<reference evidence="4" key="1">
    <citation type="submission" date="2017-04" db="EMBL/GenBank/DDBJ databases">
        <authorList>
            <person name="Varghese N."/>
            <person name="Submissions S."/>
        </authorList>
    </citation>
    <scope>NUCLEOTIDE SEQUENCE [LARGE SCALE GENOMIC DNA]</scope>
    <source>
        <strain evidence="4">K3S</strain>
    </source>
</reference>
<keyword evidence="3" id="KW-0378">Hydrolase</keyword>
<feature type="region of interest" description="Disordered" evidence="1">
    <location>
        <begin position="1"/>
        <end position="32"/>
    </location>
</feature>
<dbReference type="Proteomes" id="UP000192906">
    <property type="component" value="Unassembled WGS sequence"/>
</dbReference>
<dbReference type="PANTHER" id="PTHR35562:SF2">
    <property type="entry name" value="DNA ENDONUCLEASE SMRA-RELATED"/>
    <property type="match status" value="1"/>
</dbReference>
<dbReference type="OrthoDB" id="9808881at2"/>
<dbReference type="Gene3D" id="3.30.1370.110">
    <property type="match status" value="1"/>
</dbReference>
<evidence type="ECO:0000256" key="1">
    <source>
        <dbReference type="SAM" id="MobiDB-lite"/>
    </source>
</evidence>
<dbReference type="InterPro" id="IPR036063">
    <property type="entry name" value="Smr_dom_sf"/>
</dbReference>
<feature type="compositionally biased region" description="Basic and acidic residues" evidence="1">
    <location>
        <begin position="1"/>
        <end position="30"/>
    </location>
</feature>
<accession>A0A1X7CBB3</accession>
<gene>
    <name evidence="3" type="ORF">SAMN06295933_0579</name>
</gene>
<dbReference type="PROSITE" id="PS50828">
    <property type="entry name" value="SMR"/>
    <property type="match status" value="1"/>
</dbReference>
<dbReference type="InterPro" id="IPR002625">
    <property type="entry name" value="Smr_dom"/>
</dbReference>
<sequence>MADKRMKSFTDLKSMKFKDNNKNIKTDPKMPKSVQKVLESLNKKKEQVKLEDNNSQEDAPIEEEMAFLNAMAGVKKMDNSTVKVKRVKPEVPVPCSEDTDNEHLSNLISGNIDFDLEYSDEFMFGHVCGIDSKIYQKLKSGAYSYEAHIDLHGMTAEQAFDNLMFFIRESFLQDHRCLLAVTGKGKNSPGGFPILKREIYDWLTRDPFRRVVLAFCTAQPKDGGSGAIYILLRRQKKIKGKVKWDKGINWDE</sequence>
<dbReference type="STRING" id="1519643.SAMN06295933_0579"/>
<dbReference type="GO" id="GO:0004519">
    <property type="term" value="F:endonuclease activity"/>
    <property type="evidence" value="ECO:0007669"/>
    <property type="project" value="UniProtKB-KW"/>
</dbReference>
<evidence type="ECO:0000313" key="4">
    <source>
        <dbReference type="Proteomes" id="UP000192906"/>
    </source>
</evidence>
<evidence type="ECO:0000313" key="3">
    <source>
        <dbReference type="EMBL" id="SME92937.1"/>
    </source>
</evidence>
<proteinExistence type="predicted"/>
<dbReference type="SUPFAM" id="SSF160443">
    <property type="entry name" value="SMR domain-like"/>
    <property type="match status" value="1"/>
</dbReference>
<dbReference type="AlphaFoldDB" id="A0A1X7CBB3"/>
<dbReference type="Pfam" id="PF01713">
    <property type="entry name" value="Smr"/>
    <property type="match status" value="1"/>
</dbReference>
<protein>
    <submittedName>
        <fullName evidence="3">DNA-nicking endonuclease, Smr domain</fullName>
    </submittedName>
</protein>
<keyword evidence="3" id="KW-0255">Endonuclease</keyword>
<keyword evidence="4" id="KW-1185">Reference proteome</keyword>